<keyword evidence="1" id="KW-1133">Transmembrane helix</keyword>
<gene>
    <name evidence="2" type="ORF">APS56_01260</name>
</gene>
<dbReference type="STRING" id="1736674.APS56_01260"/>
<protein>
    <submittedName>
        <fullName evidence="2">Uncharacterized protein</fullName>
    </submittedName>
</protein>
<keyword evidence="3" id="KW-1185">Reference proteome</keyword>
<evidence type="ECO:0000313" key="2">
    <source>
        <dbReference type="EMBL" id="ALJ03861.1"/>
    </source>
</evidence>
<organism evidence="2 3">
    <name type="scientific">Pseudalgibacter alginicilyticus</name>
    <dbReference type="NCBI Taxonomy" id="1736674"/>
    <lineage>
        <taxon>Bacteria</taxon>
        <taxon>Pseudomonadati</taxon>
        <taxon>Bacteroidota</taxon>
        <taxon>Flavobacteriia</taxon>
        <taxon>Flavobacteriales</taxon>
        <taxon>Flavobacteriaceae</taxon>
        <taxon>Pseudalgibacter</taxon>
    </lineage>
</organism>
<dbReference type="OrthoDB" id="9859821at2"/>
<sequence>MKKGNKIVRTKTIHGSENKPNEMYYEINFMTFSEYVYKSNPEYKYINHKFELYPYKWYDIRWIYQIPAYYLLLLLNKYLKNAIQINNRNHNIASTITVISEICVLIKSIITIFNN</sequence>
<keyword evidence="1" id="KW-0472">Membrane</keyword>
<dbReference type="Proteomes" id="UP000057981">
    <property type="component" value="Chromosome"/>
</dbReference>
<keyword evidence="1" id="KW-0812">Transmembrane</keyword>
<dbReference type="AlphaFoldDB" id="A0A0P0CZY9"/>
<evidence type="ECO:0000256" key="1">
    <source>
        <dbReference type="SAM" id="Phobius"/>
    </source>
</evidence>
<accession>A0A0P0CZY9</accession>
<dbReference type="EMBL" id="CP012898">
    <property type="protein sequence ID" value="ALJ03861.1"/>
    <property type="molecule type" value="Genomic_DNA"/>
</dbReference>
<dbReference type="KEGG" id="ahz:APS56_01260"/>
<name>A0A0P0CZY9_9FLAO</name>
<dbReference type="RefSeq" id="WP_054724034.1">
    <property type="nucleotide sequence ID" value="NZ_CP012898.1"/>
</dbReference>
<proteinExistence type="predicted"/>
<evidence type="ECO:0000313" key="3">
    <source>
        <dbReference type="Proteomes" id="UP000057981"/>
    </source>
</evidence>
<feature type="transmembrane region" description="Helical" evidence="1">
    <location>
        <begin position="91"/>
        <end position="113"/>
    </location>
</feature>
<reference evidence="2 3" key="1">
    <citation type="submission" date="2015-10" db="EMBL/GenBank/DDBJ databases">
        <authorList>
            <person name="Gilbert D.G."/>
        </authorList>
    </citation>
    <scope>NUCLEOTIDE SEQUENCE [LARGE SCALE GENOMIC DNA]</scope>
    <source>
        <strain evidence="3">HZ-22</strain>
    </source>
</reference>